<organism evidence="2 3">
    <name type="scientific">Candidatus Uhrbacteria bacterium GW2011_GWC1_41_20</name>
    <dbReference type="NCBI Taxonomy" id="1618983"/>
    <lineage>
        <taxon>Bacteria</taxon>
        <taxon>Candidatus Uhriibacteriota</taxon>
    </lineage>
</organism>
<evidence type="ECO:0000313" key="3">
    <source>
        <dbReference type="Proteomes" id="UP000033930"/>
    </source>
</evidence>
<dbReference type="PANTHER" id="PTHR42754">
    <property type="entry name" value="ENDOGLUCANASE"/>
    <property type="match status" value="1"/>
</dbReference>
<dbReference type="PANTHER" id="PTHR42754:SF1">
    <property type="entry name" value="LIPOPROTEIN"/>
    <property type="match status" value="1"/>
</dbReference>
<evidence type="ECO:0000313" key="2">
    <source>
        <dbReference type="EMBL" id="KKR99404.1"/>
    </source>
</evidence>
<sequence>MKKVYLAIPVLILCLLVARSIFAQALGNRLSGRILLQVEQHGEAWYINPTDEQRYYMGTASDAYNLMRSLGLGITDKDLATIPLSTEMSKYSSIASRLSGRILLQVEQHGEAWYINPTDLKRYYMGTASDAYNLMRSLGLGITDVDLSSVPVSNTATPSASESSSSSSFGSTSGQSTTFMDAYRVDVTTYAGGISQTSDGGYLMNGQTDDLDPFFPPEGFIIKTNSSGDVVWSKLFQSFEYTTDPMASPYGEEDGQEIIETSDGGVVAVGNLIGFTDDAYVETKENWDDVFITKLDADGTHLWTKMIGDYGTDAVSQVFETIDSGILVSLMVDELCNCSEPVDANKHYVLVKYNSAGVRQWVKQTSFMKSSLYTDPFIIRETSDGFIMIGQAETPDDSGYMNSTISTITKTDENLNVQWSKSLEAIPQSYANVTVNDDGTYELGYTTMHISAGDFQDVETTSDGGYITFGFFYSLITQGSYSVYTPSTKVMLAATKFDSSGNLMWVKSIESDMEKKENLFYGTKTADGNYVIMLNSYLDGDKLDEYINDPIKYLSVYLTSGAFVLKVNEDFDLLWSKTIASNDYIAPLDLQPTSDGGVVIGGYYISPDIATVRFGENVYYQDGLLIKLDVNGNASGGDSWISDYVTFIAADVSPYVTTEEMLVSMDDFVFQVDETPTPAVPTHATTAESLIIPVTSSVVADTDTSLAKVPTTSGAETKTWAQITYEDVVAIEPVNAKSQEIHDDLTPILNDIFTNEVKLRDNMAGYSLDYTFGRVVTQADVDAVRDSLETIGYTTYDSGNGMLTMMKVGYTLSMTFSIYNQNKGTLGVTF</sequence>
<feature type="region of interest" description="Disordered" evidence="1">
    <location>
        <begin position="152"/>
        <end position="175"/>
    </location>
</feature>
<proteinExistence type="predicted"/>
<accession>A0A0G0VET4</accession>
<reference evidence="2 3" key="1">
    <citation type="journal article" date="2015" name="Nature">
        <title>rRNA introns, odd ribosomes, and small enigmatic genomes across a large radiation of phyla.</title>
        <authorList>
            <person name="Brown C.T."/>
            <person name="Hug L.A."/>
            <person name="Thomas B.C."/>
            <person name="Sharon I."/>
            <person name="Castelle C.J."/>
            <person name="Singh A."/>
            <person name="Wilkins M.J."/>
            <person name="Williams K.H."/>
            <person name="Banfield J.F."/>
        </authorList>
    </citation>
    <scope>NUCLEOTIDE SEQUENCE [LARGE SCALE GENOMIC DNA]</scope>
</reference>
<protein>
    <submittedName>
        <fullName evidence="2">Uncharacterized protein</fullName>
    </submittedName>
</protein>
<feature type="compositionally biased region" description="Low complexity" evidence="1">
    <location>
        <begin position="153"/>
        <end position="175"/>
    </location>
</feature>
<gene>
    <name evidence="2" type="ORF">UU50_C0006G0007</name>
</gene>
<evidence type="ECO:0000256" key="1">
    <source>
        <dbReference type="SAM" id="MobiDB-lite"/>
    </source>
</evidence>
<dbReference type="AlphaFoldDB" id="A0A0G0VET4"/>
<name>A0A0G0VET4_9BACT</name>
<dbReference type="EMBL" id="LCAW01000006">
    <property type="protein sequence ID" value="KKR99404.1"/>
    <property type="molecule type" value="Genomic_DNA"/>
</dbReference>
<comment type="caution">
    <text evidence="2">The sequence shown here is derived from an EMBL/GenBank/DDBJ whole genome shotgun (WGS) entry which is preliminary data.</text>
</comment>
<dbReference type="Proteomes" id="UP000033930">
    <property type="component" value="Unassembled WGS sequence"/>
</dbReference>